<accession>A0A6A4PAD1</accession>
<proteinExistence type="predicted"/>
<reference evidence="2" key="1">
    <citation type="journal article" date="2020" name="Nat. Commun.">
        <title>Genome sequence of the cluster root forming white lupin.</title>
        <authorList>
            <person name="Hufnagel B."/>
            <person name="Marques A."/>
            <person name="Soriano A."/>
            <person name="Marques L."/>
            <person name="Divol F."/>
            <person name="Doumas P."/>
            <person name="Sallet E."/>
            <person name="Mancinotti D."/>
            <person name="Carrere S."/>
            <person name="Marande W."/>
            <person name="Arribat S."/>
            <person name="Keller J."/>
            <person name="Huneau C."/>
            <person name="Blein T."/>
            <person name="Aime D."/>
            <person name="Laguerre M."/>
            <person name="Taylor J."/>
            <person name="Schubert V."/>
            <person name="Nelson M."/>
            <person name="Geu-Flores F."/>
            <person name="Crespi M."/>
            <person name="Gallardo-Guerrero K."/>
            <person name="Delaux P.-M."/>
            <person name="Salse J."/>
            <person name="Berges H."/>
            <person name="Guyot R."/>
            <person name="Gouzy J."/>
            <person name="Peret B."/>
        </authorList>
    </citation>
    <scope>NUCLEOTIDE SEQUENCE [LARGE SCALE GENOMIC DNA]</scope>
    <source>
        <strain evidence="2">cv. Amiga</strain>
    </source>
</reference>
<protein>
    <submittedName>
        <fullName evidence="1">Uncharacterized protein</fullName>
    </submittedName>
</protein>
<evidence type="ECO:0000313" key="1">
    <source>
        <dbReference type="EMBL" id="KAE9599180.1"/>
    </source>
</evidence>
<name>A0A6A4PAD1_LUPAL</name>
<dbReference type="Proteomes" id="UP000447434">
    <property type="component" value="Chromosome 15"/>
</dbReference>
<sequence length="54" mass="6166">MTSKAINKTDFVTSIHSPNVSLSKRQTLKIFITQIHHSNSSQPLSTKMVFHPWD</sequence>
<comment type="caution">
    <text evidence="1">The sequence shown here is derived from an EMBL/GenBank/DDBJ whole genome shotgun (WGS) entry which is preliminary data.</text>
</comment>
<keyword evidence="2" id="KW-1185">Reference proteome</keyword>
<gene>
    <name evidence="1" type="ORF">Lalb_Chr15g0088781</name>
</gene>
<dbReference type="AlphaFoldDB" id="A0A6A4PAD1"/>
<dbReference type="EMBL" id="WOCE01000015">
    <property type="protein sequence ID" value="KAE9599180.1"/>
    <property type="molecule type" value="Genomic_DNA"/>
</dbReference>
<evidence type="ECO:0000313" key="2">
    <source>
        <dbReference type="Proteomes" id="UP000447434"/>
    </source>
</evidence>
<organism evidence="1 2">
    <name type="scientific">Lupinus albus</name>
    <name type="common">White lupine</name>
    <name type="synonym">Lupinus termis</name>
    <dbReference type="NCBI Taxonomy" id="3870"/>
    <lineage>
        <taxon>Eukaryota</taxon>
        <taxon>Viridiplantae</taxon>
        <taxon>Streptophyta</taxon>
        <taxon>Embryophyta</taxon>
        <taxon>Tracheophyta</taxon>
        <taxon>Spermatophyta</taxon>
        <taxon>Magnoliopsida</taxon>
        <taxon>eudicotyledons</taxon>
        <taxon>Gunneridae</taxon>
        <taxon>Pentapetalae</taxon>
        <taxon>rosids</taxon>
        <taxon>fabids</taxon>
        <taxon>Fabales</taxon>
        <taxon>Fabaceae</taxon>
        <taxon>Papilionoideae</taxon>
        <taxon>50 kb inversion clade</taxon>
        <taxon>genistoids sensu lato</taxon>
        <taxon>core genistoids</taxon>
        <taxon>Genisteae</taxon>
        <taxon>Lupinus</taxon>
    </lineage>
</organism>